<keyword evidence="1" id="KW-0812">Transmembrane</keyword>
<evidence type="ECO:0000256" key="1">
    <source>
        <dbReference type="SAM" id="Phobius"/>
    </source>
</evidence>
<evidence type="ECO:0000313" key="2">
    <source>
        <dbReference type="EMBL" id="VCW68878.1"/>
    </source>
</evidence>
<dbReference type="EMBL" id="CYRY02004376">
    <property type="protein sequence ID" value="VCW68878.1"/>
    <property type="molecule type" value="Genomic_DNA"/>
</dbReference>
<comment type="caution">
    <text evidence="2">The sequence shown here is derived from an EMBL/GenBank/DDBJ whole genome shotgun (WGS) entry which is preliminary data.</text>
</comment>
<sequence>HTRQPARPVARGLHYPQCASEPAHGVRCLRLTRTRLPCSLCGFVLSCLWTACLLRLLLPRSSSRPGLPCCGALQTSFPVSGLRYGGSTNWSPEALESKTCPRQWQPHLVSSLHRPWTKMRS</sequence>
<proteinExistence type="predicted"/>
<keyword evidence="3" id="KW-1185">Reference proteome</keyword>
<gene>
    <name evidence="2" type="ORF">BN2614_LOCUS2</name>
</gene>
<organism evidence="2 3">
    <name type="scientific">Gulo gulo</name>
    <name type="common">Wolverine</name>
    <name type="synonym">Gluton</name>
    <dbReference type="NCBI Taxonomy" id="48420"/>
    <lineage>
        <taxon>Eukaryota</taxon>
        <taxon>Metazoa</taxon>
        <taxon>Chordata</taxon>
        <taxon>Craniata</taxon>
        <taxon>Vertebrata</taxon>
        <taxon>Euteleostomi</taxon>
        <taxon>Mammalia</taxon>
        <taxon>Eutheria</taxon>
        <taxon>Laurasiatheria</taxon>
        <taxon>Carnivora</taxon>
        <taxon>Caniformia</taxon>
        <taxon>Musteloidea</taxon>
        <taxon>Mustelidae</taxon>
        <taxon>Guloninae</taxon>
        <taxon>Gulo</taxon>
    </lineage>
</organism>
<dbReference type="Proteomes" id="UP000269945">
    <property type="component" value="Unassembled WGS sequence"/>
</dbReference>
<reference evidence="2 3" key="1">
    <citation type="submission" date="2018-10" db="EMBL/GenBank/DDBJ databases">
        <authorList>
            <person name="Ekblom R."/>
            <person name="Jareborg N."/>
        </authorList>
    </citation>
    <scope>NUCLEOTIDE SEQUENCE [LARGE SCALE GENOMIC DNA]</scope>
    <source>
        <tissue evidence="2">Muscle</tissue>
    </source>
</reference>
<feature type="non-terminal residue" evidence="2">
    <location>
        <position position="1"/>
    </location>
</feature>
<keyword evidence="1" id="KW-0472">Membrane</keyword>
<protein>
    <submittedName>
        <fullName evidence="2">Uncharacterized protein</fullName>
    </submittedName>
</protein>
<keyword evidence="1" id="KW-1133">Transmembrane helix</keyword>
<feature type="transmembrane region" description="Helical" evidence="1">
    <location>
        <begin position="36"/>
        <end position="58"/>
    </location>
</feature>
<name>A0A9X9LID5_GULGU</name>
<evidence type="ECO:0000313" key="3">
    <source>
        <dbReference type="Proteomes" id="UP000269945"/>
    </source>
</evidence>
<dbReference type="AlphaFoldDB" id="A0A9X9LID5"/>
<accession>A0A9X9LID5</accession>